<dbReference type="InterPro" id="IPR015421">
    <property type="entry name" value="PyrdxlP-dep_Trfase_major"/>
</dbReference>
<dbReference type="GO" id="GO:0003962">
    <property type="term" value="F:cystathionine gamma-synthase activity"/>
    <property type="evidence" value="ECO:0007669"/>
    <property type="project" value="TreeGrafter"/>
</dbReference>
<dbReference type="OrthoDB" id="4966611at2"/>
<accession>A0A563E040</accession>
<evidence type="ECO:0000313" key="12">
    <source>
        <dbReference type="Proteomes" id="UP000320244"/>
    </source>
</evidence>
<evidence type="ECO:0000256" key="2">
    <source>
        <dbReference type="ARBA" id="ARBA00009077"/>
    </source>
</evidence>
<feature type="region of interest" description="Disordered" evidence="10">
    <location>
        <begin position="1"/>
        <end position="27"/>
    </location>
</feature>
<dbReference type="GO" id="GO:0019346">
    <property type="term" value="P:transsulfuration"/>
    <property type="evidence" value="ECO:0007669"/>
    <property type="project" value="InterPro"/>
</dbReference>
<reference evidence="11 12" key="2">
    <citation type="submission" date="2019-08" db="EMBL/GenBank/DDBJ databases">
        <title>Jejuicoccus antrihumi gen. nov., sp. nov., a new member of the family Dermacoccaceae isolated from a cave.</title>
        <authorList>
            <person name="Schumann P."/>
            <person name="Kim I.S."/>
        </authorList>
    </citation>
    <scope>NUCLEOTIDE SEQUENCE [LARGE SCALE GENOMIC DNA]</scope>
    <source>
        <strain evidence="11 12">C5-26</strain>
    </source>
</reference>
<evidence type="ECO:0000256" key="9">
    <source>
        <dbReference type="RuleBase" id="RU362118"/>
    </source>
</evidence>
<dbReference type="GO" id="GO:0018826">
    <property type="term" value="F:methionine gamma-lyase activity"/>
    <property type="evidence" value="ECO:0007669"/>
    <property type="project" value="UniProtKB-EC"/>
</dbReference>
<dbReference type="GO" id="GO:0004123">
    <property type="term" value="F:cystathionine gamma-lyase activity"/>
    <property type="evidence" value="ECO:0007669"/>
    <property type="project" value="TreeGrafter"/>
</dbReference>
<evidence type="ECO:0000256" key="3">
    <source>
        <dbReference type="ARBA" id="ARBA00022898"/>
    </source>
</evidence>
<feature type="compositionally biased region" description="Polar residues" evidence="10">
    <location>
        <begin position="1"/>
        <end position="12"/>
    </location>
</feature>
<dbReference type="GO" id="GO:0047982">
    <property type="term" value="F:homocysteine desulfhydrase activity"/>
    <property type="evidence" value="ECO:0007669"/>
    <property type="project" value="UniProtKB-EC"/>
</dbReference>
<dbReference type="AlphaFoldDB" id="A0A563E040"/>
<comment type="cofactor">
    <cofactor evidence="1 9">
        <name>pyridoxal 5'-phosphate</name>
        <dbReference type="ChEBI" id="CHEBI:597326"/>
    </cofactor>
</comment>
<organism evidence="11 12">
    <name type="scientific">Leekyejoonella antrihumi</name>
    <dbReference type="NCBI Taxonomy" id="1660198"/>
    <lineage>
        <taxon>Bacteria</taxon>
        <taxon>Bacillati</taxon>
        <taxon>Actinomycetota</taxon>
        <taxon>Actinomycetes</taxon>
        <taxon>Micrococcales</taxon>
        <taxon>Dermacoccaceae</taxon>
        <taxon>Leekyejoonella</taxon>
    </lineage>
</organism>
<name>A0A563E040_9MICO</name>
<dbReference type="GO" id="GO:0005737">
    <property type="term" value="C:cytoplasm"/>
    <property type="evidence" value="ECO:0007669"/>
    <property type="project" value="TreeGrafter"/>
</dbReference>
<gene>
    <name evidence="11" type="ORF">FGL98_12815</name>
</gene>
<dbReference type="FunFam" id="3.40.640.10:FF:000046">
    <property type="entry name" value="Cystathionine gamma-lyase"/>
    <property type="match status" value="1"/>
</dbReference>
<dbReference type="EMBL" id="VCQV01000017">
    <property type="protein sequence ID" value="TWP35755.1"/>
    <property type="molecule type" value="Genomic_DNA"/>
</dbReference>
<dbReference type="GO" id="GO:0030170">
    <property type="term" value="F:pyridoxal phosphate binding"/>
    <property type="evidence" value="ECO:0007669"/>
    <property type="project" value="InterPro"/>
</dbReference>
<evidence type="ECO:0000256" key="7">
    <source>
        <dbReference type="ARBA" id="ARBA00052699"/>
    </source>
</evidence>
<proteinExistence type="inferred from homology"/>
<dbReference type="Pfam" id="PF01053">
    <property type="entry name" value="Cys_Met_Meta_PP"/>
    <property type="match status" value="1"/>
</dbReference>
<protein>
    <recommendedName>
        <fullName evidence="4">homocysteine desulfhydrase</fullName>
        <ecNumber evidence="4">4.4.1.2</ecNumber>
    </recommendedName>
    <alternativeName>
        <fullName evidence="5">Homocysteine desulfhydrase</fullName>
    </alternativeName>
</protein>
<dbReference type="InterPro" id="IPR015424">
    <property type="entry name" value="PyrdxlP-dep_Trfase"/>
</dbReference>
<dbReference type="InterPro" id="IPR015422">
    <property type="entry name" value="PyrdxlP-dep_Trfase_small"/>
</dbReference>
<keyword evidence="3 8" id="KW-0663">Pyridoxal phosphate</keyword>
<dbReference type="PANTHER" id="PTHR11808">
    <property type="entry name" value="TRANS-SULFURATION ENZYME FAMILY MEMBER"/>
    <property type="match status" value="1"/>
</dbReference>
<comment type="catalytic activity">
    <reaction evidence="7">
        <text>L-methionine + H2O = methanethiol + 2-oxobutanoate + NH4(+)</text>
        <dbReference type="Rhea" id="RHEA:23800"/>
        <dbReference type="ChEBI" id="CHEBI:15377"/>
        <dbReference type="ChEBI" id="CHEBI:16007"/>
        <dbReference type="ChEBI" id="CHEBI:16763"/>
        <dbReference type="ChEBI" id="CHEBI:28938"/>
        <dbReference type="ChEBI" id="CHEBI:57844"/>
        <dbReference type="EC" id="4.4.1.11"/>
    </reaction>
    <physiologicalReaction direction="left-to-right" evidence="7">
        <dbReference type="Rhea" id="RHEA:23801"/>
    </physiologicalReaction>
</comment>
<dbReference type="Proteomes" id="UP000320244">
    <property type="component" value="Unassembled WGS sequence"/>
</dbReference>
<evidence type="ECO:0000256" key="1">
    <source>
        <dbReference type="ARBA" id="ARBA00001933"/>
    </source>
</evidence>
<evidence type="ECO:0000313" key="11">
    <source>
        <dbReference type="EMBL" id="TWP35755.1"/>
    </source>
</evidence>
<keyword evidence="11" id="KW-0808">Transferase</keyword>
<dbReference type="InterPro" id="IPR000277">
    <property type="entry name" value="Cys/Met-Metab_PyrdxlP-dep_enz"/>
</dbReference>
<dbReference type="Gene3D" id="3.40.640.10">
    <property type="entry name" value="Type I PLP-dependent aspartate aminotransferase-like (Major domain)"/>
    <property type="match status" value="1"/>
</dbReference>
<dbReference type="PIRSF" id="PIRSF001434">
    <property type="entry name" value="CGS"/>
    <property type="match status" value="1"/>
</dbReference>
<comment type="caution">
    <text evidence="11">The sequence shown here is derived from an EMBL/GenBank/DDBJ whole genome shotgun (WGS) entry which is preliminary data.</text>
</comment>
<dbReference type="GO" id="GO:0019343">
    <property type="term" value="P:cysteine biosynthetic process via cystathionine"/>
    <property type="evidence" value="ECO:0007669"/>
    <property type="project" value="TreeGrafter"/>
</dbReference>
<dbReference type="SUPFAM" id="SSF53383">
    <property type="entry name" value="PLP-dependent transferases"/>
    <property type="match status" value="1"/>
</dbReference>
<dbReference type="Gene3D" id="3.90.1150.10">
    <property type="entry name" value="Aspartate Aminotransferase, domain 1"/>
    <property type="match status" value="1"/>
</dbReference>
<evidence type="ECO:0000256" key="10">
    <source>
        <dbReference type="SAM" id="MobiDB-lite"/>
    </source>
</evidence>
<evidence type="ECO:0000256" key="6">
    <source>
        <dbReference type="ARBA" id="ARBA00048780"/>
    </source>
</evidence>
<comment type="similarity">
    <text evidence="2 9">Belongs to the trans-sulfuration enzymes family.</text>
</comment>
<comment type="catalytic activity">
    <reaction evidence="6">
        <text>L-homocysteine + H2O = 2-oxobutanoate + hydrogen sulfide + NH4(+) + H(+)</text>
        <dbReference type="Rhea" id="RHEA:14501"/>
        <dbReference type="ChEBI" id="CHEBI:15377"/>
        <dbReference type="ChEBI" id="CHEBI:15378"/>
        <dbReference type="ChEBI" id="CHEBI:16763"/>
        <dbReference type="ChEBI" id="CHEBI:28938"/>
        <dbReference type="ChEBI" id="CHEBI:29919"/>
        <dbReference type="ChEBI" id="CHEBI:58199"/>
        <dbReference type="EC" id="4.4.1.2"/>
    </reaction>
    <physiologicalReaction direction="left-to-right" evidence="6">
        <dbReference type="Rhea" id="RHEA:14502"/>
    </physiologicalReaction>
</comment>
<dbReference type="EC" id="4.4.1.2" evidence="4"/>
<sequence length="362" mass="38448">MPSDLSVDSQLVTLGRPPREPGAPVGPAVELTSTYLADGELSYARSGNPTWSAFEETLGCLEGGRALAFASGMAAIAASLSLTGHGGSASRPPGTVVVAPQHAYNGTGGLLAQLESDGALQVRRVDVTRTSEVVQAMDGAALVYLESPTNPMLEVADLPAVFEQARARGVLSVCDNTFSTPLLQRPIELGADVVVHSVTKYLSGHSDLLLGATIAASDDLHERLTTYRTLHGAIPGPMETWLALRGMRTLHLRLQRACASAAVLVDRLQQHPAIERVRYPGRGAIIAIEPVGGIASAKALEHAVRLWLPATSLGGVESMLERRRRHPLEPKSVPEHLVRLSVGIEDVEDLWRDLDTALRAGS</sequence>
<dbReference type="PANTHER" id="PTHR11808:SF15">
    <property type="entry name" value="CYSTATHIONINE GAMMA-LYASE"/>
    <property type="match status" value="1"/>
</dbReference>
<feature type="modified residue" description="N6-(pyridoxal phosphate)lysine" evidence="8">
    <location>
        <position position="200"/>
    </location>
</feature>
<keyword evidence="12" id="KW-1185">Reference proteome</keyword>
<evidence type="ECO:0000256" key="4">
    <source>
        <dbReference type="ARBA" id="ARBA00047175"/>
    </source>
</evidence>
<evidence type="ECO:0000256" key="5">
    <source>
        <dbReference type="ARBA" id="ARBA00047199"/>
    </source>
</evidence>
<reference evidence="11 12" key="1">
    <citation type="submission" date="2019-05" db="EMBL/GenBank/DDBJ databases">
        <authorList>
            <person name="Lee S.D."/>
        </authorList>
    </citation>
    <scope>NUCLEOTIDE SEQUENCE [LARGE SCALE GENOMIC DNA]</scope>
    <source>
        <strain evidence="11 12">C5-26</strain>
    </source>
</reference>
<evidence type="ECO:0000256" key="8">
    <source>
        <dbReference type="PIRSR" id="PIRSR001434-2"/>
    </source>
</evidence>